<keyword evidence="11" id="KW-1185">Reference proteome</keyword>
<feature type="compositionally biased region" description="Low complexity" evidence="5">
    <location>
        <begin position="725"/>
        <end position="746"/>
    </location>
</feature>
<dbReference type="Pfam" id="PF00622">
    <property type="entry name" value="SPRY"/>
    <property type="match status" value="1"/>
</dbReference>
<feature type="region of interest" description="Disordered" evidence="5">
    <location>
        <begin position="647"/>
        <end position="943"/>
    </location>
</feature>
<accession>A0A814XHM4</accession>
<dbReference type="InterPro" id="IPR003034">
    <property type="entry name" value="SAP_dom"/>
</dbReference>
<evidence type="ECO:0000313" key="9">
    <source>
        <dbReference type="EMBL" id="CAF1493128.1"/>
    </source>
</evidence>
<dbReference type="Gene3D" id="2.60.120.920">
    <property type="match status" value="1"/>
</dbReference>
<evidence type="ECO:0000313" key="11">
    <source>
        <dbReference type="Proteomes" id="UP000663870"/>
    </source>
</evidence>
<dbReference type="InterPro" id="IPR013320">
    <property type="entry name" value="ConA-like_dom_sf"/>
</dbReference>
<dbReference type="Gene3D" id="3.40.50.300">
    <property type="entry name" value="P-loop containing nucleotide triphosphate hydrolases"/>
    <property type="match status" value="1"/>
</dbReference>
<dbReference type="GO" id="GO:0005634">
    <property type="term" value="C:nucleus"/>
    <property type="evidence" value="ECO:0007669"/>
    <property type="project" value="UniProtKB-SubCell"/>
</dbReference>
<gene>
    <name evidence="9" type="ORF">JXQ802_LOCUS39981</name>
    <name evidence="8" type="ORF">PYM288_LOCUS25588</name>
</gene>
<feature type="compositionally biased region" description="Low complexity" evidence="5">
    <location>
        <begin position="855"/>
        <end position="870"/>
    </location>
</feature>
<dbReference type="EMBL" id="CAJNOL010002367">
    <property type="protein sequence ID" value="CAF1493128.1"/>
    <property type="molecule type" value="Genomic_DNA"/>
</dbReference>
<dbReference type="SUPFAM" id="SSF49899">
    <property type="entry name" value="Concanavalin A-like lectins/glucanases"/>
    <property type="match status" value="1"/>
</dbReference>
<feature type="compositionally biased region" description="Basic and acidic residues" evidence="5">
    <location>
        <begin position="647"/>
        <end position="724"/>
    </location>
</feature>
<evidence type="ECO:0000256" key="4">
    <source>
        <dbReference type="ARBA" id="ARBA00023242"/>
    </source>
</evidence>
<feature type="domain" description="SAP" evidence="7">
    <location>
        <begin position="7"/>
        <end position="41"/>
    </location>
</feature>
<sequence>MSESEDFESLKVIELQNELRKRGLDTKGRKADLIIRLRQAINNGIQAAETTTTDNPDISDEESAPTIVKDETSSPSSAIEDDDDDDDEQEQPLTEPMSSNDQLENSPVQKIESTLSKKRHLTDDEEDEDNEIEKIKDEDIENNNDNENDELAKQRRKKKSRWESEQDEEGEEASSSEKQITTKRTSDDDDTVDNSSTTSSSRHRDRDYHRSSRHDDDRHYTNRRSERSTEKEILLPQEETVQYNPEDVVLDFYTSDLNLTINTNCLSASNKSNDALCFLWAGTRATYGFKQGKICYEIRINEIIECPHMPDNEKEKFGIRVGWSNLYSGLHALQLGEFNDSFAYTYSGKKMGKLNNELSDDKYGESFGVRDILGCYIDFGNHDDNNKIHISFTKNGQDYGQAFELDKTNFSNNNDENRLIFYPHILVKNIQFECNFGQLETSWSQIKNDYIFPQNIPLNERIRSLEPILEKNDCHVILLSGLIGSGKTTWANKYIEDNPTKNFNLINAEYVLGKMAIDGKLPTIKNRNDGLMLRVNICLQKLIEIAAQRRRNYIIDHVNISRETQSKRQRLFTGYHRIGVVIVPDDDELKTRIEKVEKAENISISSQWIREAKAKFHFLQKGSSLEEVIYPELSYEEAKSLYDKVHRDYDQHRSSSSRYDRHDDYRSSRNDRNRYDDRDRGSHDRDRYDRSRSRDRGSRDRDRDRDRRTSREDSRYSSSRRNDNYRGSGHNNNYRGSGYSRGGYSDYRQDSRNNNYNERGGSHEGGYHGRGGNNYNNNQSNDGWRGGRHQQQTNDFGGRSGGRGRGDFRGGNQFSNRGSYHDNQRSGNGGGFRSDFNNQQRGRQFNEYDNNLQHQGNSSGFMQNNNNFNQQHDRQGFGSRPPMQQQQQNPFQNQPQRSQPLLQNPPSNQQQQFPSQIPQQTATNNPNLTLQPQNPLSINATGATQPSSLDSWFALYAAALNPQVVQQQQQQQQIQSQQDTNSITQQWTQWLKTAQMGQAVQQPQPQLIPQQSDTQQQQNQLPDATALYYQAYYAQLAAAQQQAAAAASSTNSAIAPPGSSDKPLS</sequence>
<feature type="compositionally biased region" description="Polar residues" evidence="5">
    <location>
        <begin position="96"/>
        <end position="114"/>
    </location>
</feature>
<feature type="compositionally biased region" description="Acidic residues" evidence="5">
    <location>
        <begin position="79"/>
        <end position="90"/>
    </location>
</feature>
<protein>
    <submittedName>
        <fullName evidence="8">Uncharacterized protein</fullName>
    </submittedName>
</protein>
<evidence type="ECO:0000256" key="3">
    <source>
        <dbReference type="ARBA" id="ARBA00022553"/>
    </source>
</evidence>
<reference evidence="8" key="1">
    <citation type="submission" date="2021-02" db="EMBL/GenBank/DDBJ databases">
        <authorList>
            <person name="Nowell W R."/>
        </authorList>
    </citation>
    <scope>NUCLEOTIDE SEQUENCE</scope>
</reference>
<dbReference type="InterPro" id="IPR027417">
    <property type="entry name" value="P-loop_NTPase"/>
</dbReference>
<keyword evidence="3" id="KW-0597">Phosphoprotein</keyword>
<dbReference type="InterPro" id="IPR001870">
    <property type="entry name" value="B30.2/SPRY"/>
</dbReference>
<feature type="region of interest" description="Disordered" evidence="5">
    <location>
        <begin position="1045"/>
        <end position="1065"/>
    </location>
</feature>
<evidence type="ECO:0000313" key="10">
    <source>
        <dbReference type="Proteomes" id="UP000663854"/>
    </source>
</evidence>
<dbReference type="Gene3D" id="1.10.720.30">
    <property type="entry name" value="SAP domain"/>
    <property type="match status" value="1"/>
</dbReference>
<dbReference type="PROSITE" id="PS50188">
    <property type="entry name" value="B302_SPRY"/>
    <property type="match status" value="1"/>
</dbReference>
<dbReference type="PANTHER" id="PTHR12381:SF56">
    <property type="entry name" value="B30.2_SPRY DOMAIN-CONTAINING PROTEIN-RELATED"/>
    <property type="match status" value="1"/>
</dbReference>
<dbReference type="InterPro" id="IPR043136">
    <property type="entry name" value="B30.2/SPRY_sf"/>
</dbReference>
<dbReference type="InterPro" id="IPR036361">
    <property type="entry name" value="SAP_dom_sf"/>
</dbReference>
<dbReference type="SMART" id="SM00513">
    <property type="entry name" value="SAP"/>
    <property type="match status" value="1"/>
</dbReference>
<feature type="compositionally biased region" description="Polar residues" evidence="5">
    <location>
        <begin position="835"/>
        <end position="854"/>
    </location>
</feature>
<dbReference type="Pfam" id="PF02037">
    <property type="entry name" value="SAP"/>
    <property type="match status" value="1"/>
</dbReference>
<dbReference type="SMART" id="SM00449">
    <property type="entry name" value="SPRY"/>
    <property type="match status" value="1"/>
</dbReference>
<feature type="compositionally biased region" description="Polar residues" evidence="5">
    <location>
        <begin position="46"/>
        <end position="56"/>
    </location>
</feature>
<feature type="compositionally biased region" description="Basic and acidic residues" evidence="5">
    <location>
        <begin position="202"/>
        <end position="233"/>
    </location>
</feature>
<dbReference type="SUPFAM" id="SSF68906">
    <property type="entry name" value="SAP domain"/>
    <property type="match status" value="1"/>
</dbReference>
<evidence type="ECO:0000256" key="2">
    <source>
        <dbReference type="ARBA" id="ARBA00022481"/>
    </source>
</evidence>
<dbReference type="PROSITE" id="PS50800">
    <property type="entry name" value="SAP"/>
    <property type="match status" value="1"/>
</dbReference>
<organism evidence="8 10">
    <name type="scientific">Rotaria sordida</name>
    <dbReference type="NCBI Taxonomy" id="392033"/>
    <lineage>
        <taxon>Eukaryota</taxon>
        <taxon>Metazoa</taxon>
        <taxon>Spiralia</taxon>
        <taxon>Gnathifera</taxon>
        <taxon>Rotifera</taxon>
        <taxon>Eurotatoria</taxon>
        <taxon>Bdelloidea</taxon>
        <taxon>Philodinida</taxon>
        <taxon>Philodinidae</taxon>
        <taxon>Rotaria</taxon>
    </lineage>
</organism>
<comment type="subcellular location">
    <subcellularLocation>
        <location evidence="1">Nucleus</location>
    </subcellularLocation>
</comment>
<dbReference type="GO" id="GO:0003723">
    <property type="term" value="F:RNA binding"/>
    <property type="evidence" value="ECO:0007669"/>
    <property type="project" value="TreeGrafter"/>
</dbReference>
<dbReference type="SUPFAM" id="SSF52540">
    <property type="entry name" value="P-loop containing nucleoside triphosphate hydrolases"/>
    <property type="match status" value="1"/>
</dbReference>
<dbReference type="InterPro" id="IPR003877">
    <property type="entry name" value="SPRY_dom"/>
</dbReference>
<feature type="region of interest" description="Disordered" evidence="5">
    <location>
        <begin position="46"/>
        <end position="238"/>
    </location>
</feature>
<dbReference type="CDD" id="cd12884">
    <property type="entry name" value="SPRY_hnRNP"/>
    <property type="match status" value="1"/>
</dbReference>
<dbReference type="Pfam" id="PF13671">
    <property type="entry name" value="AAA_33"/>
    <property type="match status" value="1"/>
</dbReference>
<dbReference type="GO" id="GO:0000380">
    <property type="term" value="P:alternative mRNA splicing, via spliceosome"/>
    <property type="evidence" value="ECO:0007669"/>
    <property type="project" value="TreeGrafter"/>
</dbReference>
<evidence type="ECO:0000256" key="1">
    <source>
        <dbReference type="ARBA" id="ARBA00004123"/>
    </source>
</evidence>
<comment type="caution">
    <text evidence="8">The sequence shown here is derived from an EMBL/GenBank/DDBJ whole genome shotgun (WGS) entry which is preliminary data.</text>
</comment>
<dbReference type="EMBL" id="CAJNOH010001418">
    <property type="protein sequence ID" value="CAF1215254.1"/>
    <property type="molecule type" value="Genomic_DNA"/>
</dbReference>
<dbReference type="InterPro" id="IPR035778">
    <property type="entry name" value="SPRY_hnRNP_U"/>
</dbReference>
<feature type="compositionally biased region" description="Acidic residues" evidence="5">
    <location>
        <begin position="138"/>
        <end position="149"/>
    </location>
</feature>
<proteinExistence type="predicted"/>
<keyword evidence="2" id="KW-0488">Methylation</keyword>
<dbReference type="PANTHER" id="PTHR12381">
    <property type="entry name" value="HETEROGENEOUS NUCLEAR RIBONUCLEOPROTEIN U FAMILY MEMBER"/>
    <property type="match status" value="1"/>
</dbReference>
<feature type="domain" description="B30.2/SPRY" evidence="6">
    <location>
        <begin position="221"/>
        <end position="441"/>
    </location>
</feature>
<keyword evidence="4" id="KW-0539">Nucleus</keyword>
<feature type="compositionally biased region" description="Acidic residues" evidence="5">
    <location>
        <begin position="165"/>
        <end position="174"/>
    </location>
</feature>
<evidence type="ECO:0000313" key="8">
    <source>
        <dbReference type="EMBL" id="CAF1215254.1"/>
    </source>
</evidence>
<feature type="compositionally biased region" description="Low complexity" evidence="5">
    <location>
        <begin position="879"/>
        <end position="936"/>
    </location>
</feature>
<evidence type="ECO:0000259" key="7">
    <source>
        <dbReference type="PROSITE" id="PS50800"/>
    </source>
</evidence>
<evidence type="ECO:0000256" key="5">
    <source>
        <dbReference type="SAM" id="MobiDB-lite"/>
    </source>
</evidence>
<dbReference type="Proteomes" id="UP000663870">
    <property type="component" value="Unassembled WGS sequence"/>
</dbReference>
<evidence type="ECO:0000259" key="6">
    <source>
        <dbReference type="PROSITE" id="PS50188"/>
    </source>
</evidence>
<dbReference type="Proteomes" id="UP000663854">
    <property type="component" value="Unassembled WGS sequence"/>
</dbReference>
<dbReference type="AlphaFoldDB" id="A0A814XHM4"/>
<name>A0A814XHM4_9BILA</name>